<keyword evidence="5 9" id="KW-0697">Rotamase</keyword>
<evidence type="ECO:0000256" key="11">
    <source>
        <dbReference type="RuleBase" id="RU003914"/>
    </source>
</evidence>
<dbReference type="PANTHER" id="PTHR30560:SF3">
    <property type="entry name" value="TRIGGER FACTOR-LIKE PROTEIN TIG, CHLOROPLASTIC"/>
    <property type="match status" value="1"/>
</dbReference>
<dbReference type="GO" id="GO:0051083">
    <property type="term" value="P:'de novo' cotranslational protein folding"/>
    <property type="evidence" value="ECO:0007669"/>
    <property type="project" value="TreeGrafter"/>
</dbReference>
<dbReference type="HAMAP" id="MF_00303">
    <property type="entry name" value="Trigger_factor_Tig"/>
    <property type="match status" value="1"/>
</dbReference>
<dbReference type="GO" id="GO:0043022">
    <property type="term" value="F:ribosome binding"/>
    <property type="evidence" value="ECO:0007669"/>
    <property type="project" value="TreeGrafter"/>
</dbReference>
<keyword evidence="9" id="KW-0963">Cytoplasm</keyword>
<comment type="caution">
    <text evidence="13">The sequence shown here is derived from an EMBL/GenBank/DDBJ whole genome shotgun (WGS) entry which is preliminary data.</text>
</comment>
<evidence type="ECO:0000313" key="14">
    <source>
        <dbReference type="Proteomes" id="UP000315689"/>
    </source>
</evidence>
<gene>
    <name evidence="9" type="primary">tig</name>
    <name evidence="13" type="ORF">CEN89_311</name>
</gene>
<dbReference type="InterPro" id="IPR037041">
    <property type="entry name" value="Trigger_fac_C_sf"/>
</dbReference>
<evidence type="ECO:0000256" key="6">
    <source>
        <dbReference type="ARBA" id="ARBA00023186"/>
    </source>
</evidence>
<evidence type="ECO:0000256" key="3">
    <source>
        <dbReference type="ARBA" id="ARBA00013194"/>
    </source>
</evidence>
<dbReference type="InterPro" id="IPR027304">
    <property type="entry name" value="Trigger_fact/SurA_dom_sf"/>
</dbReference>
<dbReference type="NCBIfam" id="TIGR00115">
    <property type="entry name" value="tig"/>
    <property type="match status" value="1"/>
</dbReference>
<comment type="subcellular location">
    <subcellularLocation>
        <location evidence="9">Cytoplasm</location>
    </subcellularLocation>
    <text evidence="9">About half TF is bound to the ribosome near the polypeptide exit tunnel while the other half is free in the cytoplasm.</text>
</comment>
<dbReference type="InterPro" id="IPR001179">
    <property type="entry name" value="PPIase_FKBP_dom"/>
</dbReference>
<dbReference type="AlphaFoldDB" id="A0A554LJN3"/>
<evidence type="ECO:0000256" key="5">
    <source>
        <dbReference type="ARBA" id="ARBA00023110"/>
    </source>
</evidence>
<dbReference type="InterPro" id="IPR036611">
    <property type="entry name" value="Trigger_fac_ribosome-bd_sf"/>
</dbReference>
<accession>A0A554LJN3</accession>
<dbReference type="GO" id="GO:0005737">
    <property type="term" value="C:cytoplasm"/>
    <property type="evidence" value="ECO:0007669"/>
    <property type="project" value="UniProtKB-SubCell"/>
</dbReference>
<dbReference type="InterPro" id="IPR008880">
    <property type="entry name" value="Trigger_fac_C"/>
</dbReference>
<dbReference type="Pfam" id="PF05697">
    <property type="entry name" value="Trigger_N"/>
    <property type="match status" value="1"/>
</dbReference>
<dbReference type="PIRSF" id="PIRSF003095">
    <property type="entry name" value="Trigger_factor"/>
    <property type="match status" value="1"/>
</dbReference>
<protein>
    <recommendedName>
        <fullName evidence="4 9">Trigger factor</fullName>
        <shortName evidence="9">TF</shortName>
        <ecNumber evidence="3 9">5.2.1.8</ecNumber>
    </recommendedName>
    <alternativeName>
        <fullName evidence="8 9">PPIase</fullName>
    </alternativeName>
</protein>
<evidence type="ECO:0000256" key="4">
    <source>
        <dbReference type="ARBA" id="ARBA00016902"/>
    </source>
</evidence>
<evidence type="ECO:0000256" key="7">
    <source>
        <dbReference type="ARBA" id="ARBA00023235"/>
    </source>
</evidence>
<dbReference type="EMBL" id="VMGK01000008">
    <property type="protein sequence ID" value="TSC93071.1"/>
    <property type="molecule type" value="Genomic_DNA"/>
</dbReference>
<evidence type="ECO:0000256" key="9">
    <source>
        <dbReference type="HAMAP-Rule" id="MF_00303"/>
    </source>
</evidence>
<evidence type="ECO:0000256" key="8">
    <source>
        <dbReference type="ARBA" id="ARBA00029986"/>
    </source>
</evidence>
<proteinExistence type="inferred from homology"/>
<dbReference type="PROSITE" id="PS50059">
    <property type="entry name" value="FKBP_PPIASE"/>
    <property type="match status" value="1"/>
</dbReference>
<keyword evidence="6 9" id="KW-0143">Chaperone</keyword>
<dbReference type="Pfam" id="PF05698">
    <property type="entry name" value="Trigger_C"/>
    <property type="match status" value="1"/>
</dbReference>
<evidence type="ECO:0000259" key="12">
    <source>
        <dbReference type="PROSITE" id="PS50059"/>
    </source>
</evidence>
<evidence type="ECO:0000313" key="13">
    <source>
        <dbReference type="EMBL" id="TSC93071.1"/>
    </source>
</evidence>
<dbReference type="EC" id="5.2.1.8" evidence="3 9"/>
<comment type="similarity">
    <text evidence="2 9 11">Belongs to the FKBP-type PPIase family. Tig subfamily.</text>
</comment>
<dbReference type="GO" id="GO:0015031">
    <property type="term" value="P:protein transport"/>
    <property type="evidence" value="ECO:0007669"/>
    <property type="project" value="UniProtKB-UniRule"/>
</dbReference>
<comment type="domain">
    <text evidence="9">Consists of 3 domains; the N-terminus binds the ribosome, the middle domain has PPIase activity, while the C-terminus has intrinsic chaperone activity on its own.</text>
</comment>
<dbReference type="GO" id="GO:0051301">
    <property type="term" value="P:cell division"/>
    <property type="evidence" value="ECO:0007669"/>
    <property type="project" value="UniProtKB-KW"/>
</dbReference>
<dbReference type="GO" id="GO:0003755">
    <property type="term" value="F:peptidyl-prolyl cis-trans isomerase activity"/>
    <property type="evidence" value="ECO:0007669"/>
    <property type="project" value="UniProtKB-UniRule"/>
</dbReference>
<dbReference type="SUPFAM" id="SSF54534">
    <property type="entry name" value="FKBP-like"/>
    <property type="match status" value="1"/>
</dbReference>
<keyword evidence="9 11" id="KW-0131">Cell cycle</keyword>
<dbReference type="GO" id="GO:0044183">
    <property type="term" value="F:protein folding chaperone"/>
    <property type="evidence" value="ECO:0007669"/>
    <property type="project" value="TreeGrafter"/>
</dbReference>
<dbReference type="Proteomes" id="UP000315689">
    <property type="component" value="Unassembled WGS sequence"/>
</dbReference>
<dbReference type="GO" id="GO:0043335">
    <property type="term" value="P:protein unfolding"/>
    <property type="evidence" value="ECO:0007669"/>
    <property type="project" value="TreeGrafter"/>
</dbReference>
<dbReference type="InterPro" id="IPR046357">
    <property type="entry name" value="PPIase_dom_sf"/>
</dbReference>
<comment type="catalytic activity">
    <reaction evidence="1 9 10">
        <text>[protein]-peptidylproline (omega=180) = [protein]-peptidylproline (omega=0)</text>
        <dbReference type="Rhea" id="RHEA:16237"/>
        <dbReference type="Rhea" id="RHEA-COMP:10747"/>
        <dbReference type="Rhea" id="RHEA-COMP:10748"/>
        <dbReference type="ChEBI" id="CHEBI:83833"/>
        <dbReference type="ChEBI" id="CHEBI:83834"/>
        <dbReference type="EC" id="5.2.1.8"/>
    </reaction>
</comment>
<sequence>MWHIVVDWRDLQWVQYMKIKITQQKEAHKLLTVLVEAKDLTGYFQKVYERVAPEVEIKGFRPGKAPQRLIIEEVGLARISQDVLDMALRGSLGKAIEQEKLAPVIQPKINLKKWTFNPLDNSKTDILEFESEIIEKPKVILGDYTKIKVKSDKKMDISVNEQDVQKVLEKLQNQKAKMTDTLRPCKKGDFVEIDFTGKIDNVTQEKLTSPHYPFILGEGAFIDGFENNIIGLKKDESKHFALELPKNFSDKMLAGKIVYFEVKVLQVKEIELADLNDSFAGNFGHNKLSDLKEAIKKSVELEKKQQAERALEVNVLEQALKLLKVKIPDALIQEEVNRQVDNISRNLSRQGLTLEKYLPMIKKTSEEFRKDLSPQAKKNIEIGLLLGEVIKREGWESADKEAIKKAVRHLIAIATKTK</sequence>
<comment type="function">
    <text evidence="9">Involved in protein export. Acts as a chaperone by maintaining the newly synthesized protein in an open conformation. Functions as a peptidyl-prolyl cis-trans isomerase.</text>
</comment>
<reference evidence="13 14" key="1">
    <citation type="submission" date="2017-07" db="EMBL/GenBank/DDBJ databases">
        <title>Mechanisms for carbon and nitrogen cycling indicate functional differentiation within the Candidate Phyla Radiation.</title>
        <authorList>
            <person name="Danczak R.E."/>
            <person name="Johnston M.D."/>
            <person name="Kenah C."/>
            <person name="Slattery M."/>
            <person name="Wrighton K.C."/>
            <person name="Wilkins M.J."/>
        </authorList>
    </citation>
    <scope>NUCLEOTIDE SEQUENCE [LARGE SCALE GENOMIC DNA]</scope>
    <source>
        <strain evidence="13">Licking1014_7</strain>
    </source>
</reference>
<keyword evidence="7 9" id="KW-0413">Isomerase</keyword>
<feature type="domain" description="PPIase FKBP-type" evidence="12">
    <location>
        <begin position="188"/>
        <end position="276"/>
    </location>
</feature>
<dbReference type="InterPro" id="IPR005215">
    <property type="entry name" value="Trig_fac"/>
</dbReference>
<dbReference type="Pfam" id="PF00254">
    <property type="entry name" value="FKBP_C"/>
    <property type="match status" value="1"/>
</dbReference>
<dbReference type="Gene3D" id="1.10.3120.10">
    <property type="entry name" value="Trigger factor, C-terminal domain"/>
    <property type="match status" value="1"/>
</dbReference>
<dbReference type="SUPFAM" id="SSF102735">
    <property type="entry name" value="Trigger factor ribosome-binding domain"/>
    <property type="match status" value="1"/>
</dbReference>
<dbReference type="Gene3D" id="3.30.70.1050">
    <property type="entry name" value="Trigger factor ribosome-binding domain"/>
    <property type="match status" value="1"/>
</dbReference>
<dbReference type="PANTHER" id="PTHR30560">
    <property type="entry name" value="TRIGGER FACTOR CHAPERONE AND PEPTIDYL-PROLYL CIS/TRANS ISOMERASE"/>
    <property type="match status" value="1"/>
</dbReference>
<dbReference type="SUPFAM" id="SSF109998">
    <property type="entry name" value="Triger factor/SurA peptide-binding domain-like"/>
    <property type="match status" value="1"/>
</dbReference>
<dbReference type="InterPro" id="IPR008881">
    <property type="entry name" value="Trigger_fac_ribosome-bd_bac"/>
</dbReference>
<dbReference type="Gene3D" id="3.10.50.40">
    <property type="match status" value="1"/>
</dbReference>
<evidence type="ECO:0000256" key="1">
    <source>
        <dbReference type="ARBA" id="ARBA00000971"/>
    </source>
</evidence>
<evidence type="ECO:0000256" key="2">
    <source>
        <dbReference type="ARBA" id="ARBA00005464"/>
    </source>
</evidence>
<evidence type="ECO:0000256" key="10">
    <source>
        <dbReference type="PROSITE-ProRule" id="PRU00277"/>
    </source>
</evidence>
<organism evidence="13 14">
    <name type="scientific">Candidatus Berkelbacteria bacterium Licking1014_7</name>
    <dbReference type="NCBI Taxonomy" id="2017147"/>
    <lineage>
        <taxon>Bacteria</taxon>
        <taxon>Candidatus Berkelbacteria</taxon>
    </lineage>
</organism>
<name>A0A554LJN3_9BACT</name>
<keyword evidence="9 11" id="KW-0132">Cell division</keyword>